<evidence type="ECO:0000256" key="3">
    <source>
        <dbReference type="ARBA" id="ARBA00022741"/>
    </source>
</evidence>
<evidence type="ECO:0000259" key="8">
    <source>
        <dbReference type="PROSITE" id="PS50862"/>
    </source>
</evidence>
<evidence type="ECO:0000256" key="7">
    <source>
        <dbReference type="HAMAP-Rule" id="MF_00534"/>
    </source>
</evidence>
<reference evidence="9 11" key="1">
    <citation type="submission" date="2018-08" db="EMBL/GenBank/DDBJ databases">
        <title>Proposal of Muricauda 72 sp.nov. and Muricauda NH166 sp.nov., isolated from seawater.</title>
        <authorList>
            <person name="Cheng H."/>
            <person name="Wu Y.-H."/>
            <person name="Guo L.-L."/>
            <person name="Xu X.-W."/>
        </authorList>
    </citation>
    <scope>NUCLEOTIDE SEQUENCE [LARGE SCALE GENOMIC DNA]</scope>
    <source>
        <strain evidence="9 11">72</strain>
    </source>
</reference>
<evidence type="ECO:0000313" key="12">
    <source>
        <dbReference type="Proteomes" id="UP000321621"/>
    </source>
</evidence>
<evidence type="ECO:0000313" key="10">
    <source>
        <dbReference type="EMBL" id="TXJ92258.1"/>
    </source>
</evidence>
<feature type="domain" description="Aminoacyl-transfer RNA synthetases class-II family profile" evidence="8">
    <location>
        <begin position="131"/>
        <end position="467"/>
    </location>
</feature>
<dbReference type="HAMAP" id="MF_00534">
    <property type="entry name" value="Asn_tRNA_synth"/>
    <property type="match status" value="1"/>
</dbReference>
<evidence type="ECO:0000256" key="4">
    <source>
        <dbReference type="ARBA" id="ARBA00022840"/>
    </source>
</evidence>
<comment type="catalytic activity">
    <reaction evidence="7">
        <text>tRNA(Asn) + L-asparagine + ATP = L-asparaginyl-tRNA(Asn) + AMP + diphosphate + H(+)</text>
        <dbReference type="Rhea" id="RHEA:11180"/>
        <dbReference type="Rhea" id="RHEA-COMP:9659"/>
        <dbReference type="Rhea" id="RHEA-COMP:9674"/>
        <dbReference type="ChEBI" id="CHEBI:15378"/>
        <dbReference type="ChEBI" id="CHEBI:30616"/>
        <dbReference type="ChEBI" id="CHEBI:33019"/>
        <dbReference type="ChEBI" id="CHEBI:58048"/>
        <dbReference type="ChEBI" id="CHEBI:78442"/>
        <dbReference type="ChEBI" id="CHEBI:78515"/>
        <dbReference type="ChEBI" id="CHEBI:456215"/>
        <dbReference type="EC" id="6.1.1.22"/>
    </reaction>
</comment>
<comment type="caution">
    <text evidence="9">The sequence shown here is derived from an EMBL/GenBank/DDBJ whole genome shotgun (WGS) entry which is preliminary data.</text>
</comment>
<dbReference type="InterPro" id="IPR002312">
    <property type="entry name" value="Asp/Asn-tRNA-synth_IIb"/>
</dbReference>
<dbReference type="CDD" id="cd00776">
    <property type="entry name" value="AsxRS_core"/>
    <property type="match status" value="1"/>
</dbReference>
<keyword evidence="12" id="KW-1185">Reference proteome</keyword>
<comment type="subcellular location">
    <subcellularLocation>
        <location evidence="7">Cytoplasm</location>
    </subcellularLocation>
</comment>
<dbReference type="Proteomes" id="UP000321621">
    <property type="component" value="Unassembled WGS sequence"/>
</dbReference>
<keyword evidence="5 7" id="KW-0648">Protein biosynthesis</keyword>
<dbReference type="InterPro" id="IPR004522">
    <property type="entry name" value="Asn-tRNA-ligase"/>
</dbReference>
<dbReference type="NCBIfam" id="TIGR00457">
    <property type="entry name" value="asnS"/>
    <property type="match status" value="1"/>
</dbReference>
<dbReference type="Pfam" id="PF00152">
    <property type="entry name" value="tRNA-synt_2"/>
    <property type="match status" value="1"/>
</dbReference>
<dbReference type="OrthoDB" id="9762036at2"/>
<dbReference type="EMBL" id="VNWK01000033">
    <property type="protein sequence ID" value="TXJ92258.1"/>
    <property type="molecule type" value="Genomic_DNA"/>
</dbReference>
<dbReference type="Gene3D" id="3.30.930.10">
    <property type="entry name" value="Bira Bifunctional Protein, Domain 2"/>
    <property type="match status" value="1"/>
</dbReference>
<keyword evidence="4 7" id="KW-0067">ATP-binding</keyword>
<evidence type="ECO:0000256" key="6">
    <source>
        <dbReference type="ARBA" id="ARBA00023146"/>
    </source>
</evidence>
<dbReference type="PROSITE" id="PS50862">
    <property type="entry name" value="AA_TRNA_LIGASE_II"/>
    <property type="match status" value="1"/>
</dbReference>
<dbReference type="RefSeq" id="WP_119648529.1">
    <property type="nucleotide sequence ID" value="NZ_QXFI01000033.1"/>
</dbReference>
<dbReference type="GO" id="GO:0006421">
    <property type="term" value="P:asparaginyl-tRNA aminoacylation"/>
    <property type="evidence" value="ECO:0007669"/>
    <property type="project" value="UniProtKB-UniRule"/>
</dbReference>
<dbReference type="PRINTS" id="PR01042">
    <property type="entry name" value="TRNASYNTHASP"/>
</dbReference>
<dbReference type="NCBIfam" id="NF003037">
    <property type="entry name" value="PRK03932.1"/>
    <property type="match status" value="1"/>
</dbReference>
<dbReference type="InterPro" id="IPR004365">
    <property type="entry name" value="NA-bd_OB_tRNA"/>
</dbReference>
<reference evidence="10 12" key="2">
    <citation type="submission" date="2019-07" db="EMBL/GenBank/DDBJ databases">
        <title>Draft genome of two Muricauda strains isolated from deep sea.</title>
        <authorList>
            <person name="Sun C."/>
        </authorList>
    </citation>
    <scope>NUCLEOTIDE SEQUENCE [LARGE SCALE GENOMIC DNA]</scope>
    <source>
        <strain evidence="10 12">72</strain>
    </source>
</reference>
<name>A0A3A1NES8_9FLAO</name>
<dbReference type="InterPro" id="IPR004364">
    <property type="entry name" value="Aa-tRNA-synt_II"/>
</dbReference>
<evidence type="ECO:0000256" key="2">
    <source>
        <dbReference type="ARBA" id="ARBA00022598"/>
    </source>
</evidence>
<dbReference type="Proteomes" id="UP000266691">
    <property type="component" value="Unassembled WGS sequence"/>
</dbReference>
<dbReference type="EMBL" id="QXFI01000033">
    <property type="protein sequence ID" value="RIV43058.1"/>
    <property type="molecule type" value="Genomic_DNA"/>
</dbReference>
<dbReference type="PANTHER" id="PTHR22594">
    <property type="entry name" value="ASPARTYL/LYSYL-TRNA SYNTHETASE"/>
    <property type="match status" value="1"/>
</dbReference>
<dbReference type="GO" id="GO:0003676">
    <property type="term" value="F:nucleic acid binding"/>
    <property type="evidence" value="ECO:0007669"/>
    <property type="project" value="InterPro"/>
</dbReference>
<dbReference type="CDD" id="cd04318">
    <property type="entry name" value="EcAsnRS_like_N"/>
    <property type="match status" value="1"/>
</dbReference>
<gene>
    <name evidence="7 10" type="primary">asnS</name>
    <name evidence="9" type="ORF">D2V05_15755</name>
    <name evidence="10" type="ORF">FQ017_15615</name>
</gene>
<evidence type="ECO:0000313" key="9">
    <source>
        <dbReference type="EMBL" id="RIV43058.1"/>
    </source>
</evidence>
<keyword evidence="3 7" id="KW-0547">Nucleotide-binding</keyword>
<keyword evidence="7" id="KW-0963">Cytoplasm</keyword>
<dbReference type="GO" id="GO:0005737">
    <property type="term" value="C:cytoplasm"/>
    <property type="evidence" value="ECO:0007669"/>
    <property type="project" value="UniProtKB-SubCell"/>
</dbReference>
<dbReference type="FunFam" id="3.30.930.10:FF:000016">
    <property type="entry name" value="Asparagine--tRNA ligase"/>
    <property type="match status" value="1"/>
</dbReference>
<dbReference type="GO" id="GO:0004816">
    <property type="term" value="F:asparagine-tRNA ligase activity"/>
    <property type="evidence" value="ECO:0007669"/>
    <property type="project" value="UniProtKB-UniRule"/>
</dbReference>
<dbReference type="InterPro" id="IPR012340">
    <property type="entry name" value="NA-bd_OB-fold"/>
</dbReference>
<dbReference type="PANTHER" id="PTHR22594:SF34">
    <property type="entry name" value="ASPARAGINE--TRNA LIGASE, MITOCHONDRIAL-RELATED"/>
    <property type="match status" value="1"/>
</dbReference>
<accession>A0A3A1NES8</accession>
<protein>
    <recommendedName>
        <fullName evidence="7">Asparagine--tRNA ligase</fullName>
        <ecNumber evidence="7">6.1.1.22</ecNumber>
    </recommendedName>
    <alternativeName>
        <fullName evidence="7">Asparaginyl-tRNA synthetase</fullName>
        <shortName evidence="7">AsnRS</shortName>
    </alternativeName>
</protein>
<dbReference type="SUPFAM" id="SSF55681">
    <property type="entry name" value="Class II aaRS and biotin synthetases"/>
    <property type="match status" value="1"/>
</dbReference>
<dbReference type="InterPro" id="IPR045864">
    <property type="entry name" value="aa-tRNA-synth_II/BPL/LPL"/>
</dbReference>
<evidence type="ECO:0000256" key="1">
    <source>
        <dbReference type="ARBA" id="ARBA00008226"/>
    </source>
</evidence>
<evidence type="ECO:0000256" key="5">
    <source>
        <dbReference type="ARBA" id="ARBA00022917"/>
    </source>
</evidence>
<keyword evidence="2 7" id="KW-0436">Ligase</keyword>
<dbReference type="InterPro" id="IPR006195">
    <property type="entry name" value="aa-tRNA-synth_II"/>
</dbReference>
<dbReference type="AlphaFoldDB" id="A0A3A1NES8"/>
<comment type="similarity">
    <text evidence="1 7">Belongs to the class-II aminoacyl-tRNA synthetase family.</text>
</comment>
<dbReference type="GO" id="GO:0005524">
    <property type="term" value="F:ATP binding"/>
    <property type="evidence" value="ECO:0007669"/>
    <property type="project" value="UniProtKB-UniRule"/>
</dbReference>
<dbReference type="EC" id="6.1.1.22" evidence="7"/>
<keyword evidence="6 7" id="KW-0030">Aminoacyl-tRNA synthetase</keyword>
<dbReference type="Gene3D" id="2.40.50.140">
    <property type="entry name" value="Nucleic acid-binding proteins"/>
    <property type="match status" value="1"/>
</dbReference>
<evidence type="ECO:0000313" key="11">
    <source>
        <dbReference type="Proteomes" id="UP000266691"/>
    </source>
</evidence>
<comment type="subunit">
    <text evidence="7">Homodimer.</text>
</comment>
<dbReference type="SUPFAM" id="SSF50249">
    <property type="entry name" value="Nucleic acid-binding proteins"/>
    <property type="match status" value="1"/>
</dbReference>
<organism evidence="9 11">
    <name type="scientific">Flagellimonas pelagia</name>
    <dbReference type="NCBI Taxonomy" id="2306998"/>
    <lineage>
        <taxon>Bacteria</taxon>
        <taxon>Pseudomonadati</taxon>
        <taxon>Bacteroidota</taxon>
        <taxon>Flavobacteriia</taxon>
        <taxon>Flavobacteriales</taxon>
        <taxon>Flavobacteriaceae</taxon>
        <taxon>Flagellimonas</taxon>
    </lineage>
</organism>
<dbReference type="Pfam" id="PF01336">
    <property type="entry name" value="tRNA_anti-codon"/>
    <property type="match status" value="1"/>
</dbReference>
<sequence>MKSYSIKELLEKQPVGDSVEVNGWVKTFRSNRFIALNDGSTIHNLQCVVDFENLDETVLKQITTGSALKISGTLVESQGKGQTVEIQTEDVFVHGSADPETYPIQPKKHSLEFLREKAHLRVRTNTFAAVMRVRSALAFAIHSYFQQNGFYYMHAPIITGSDAEGAGEMFRVTSLDAKNPPLDESGNVDYSEDFFGKETNLTVSGQLEAETYAMGLGKVYTFGPTFRAENSNTSRHLAEFWMIEPEVAFNDLDANMDLAEDFIKSIIQYVLDHCKDDLEFLESRLLEEEKSKPQTERSEMTLLEKLKFVVENNFKRVSYTEAIDILRNSKPNKKKKFQYSIDEWGADLQSEHERFLVEKHFKCPVILFDYPAKIKAFYMRLNEDGKTVRAMDVLFPGIGEIVGGSQREERLEVLQQKIKDLGIDDKELWWYLDLRRFGTAVHSGFGLGFERMVQFATGMGNIRDVIPYPRTPQNAEF</sequence>
<proteinExistence type="inferred from homology"/>